<keyword evidence="4 11" id="KW-0812">Transmembrane</keyword>
<evidence type="ECO:0000313" key="16">
    <source>
        <dbReference type="Proteomes" id="UP001055439"/>
    </source>
</evidence>
<evidence type="ECO:0000256" key="2">
    <source>
        <dbReference type="ARBA" id="ARBA00006375"/>
    </source>
</evidence>
<dbReference type="PROSITE" id="PS50920">
    <property type="entry name" value="SOLCAR"/>
    <property type="match status" value="3"/>
</dbReference>
<keyword evidence="5" id="KW-0677">Repeat</keyword>
<dbReference type="Pfam" id="PF00153">
    <property type="entry name" value="Mito_carr"/>
    <property type="match status" value="3"/>
</dbReference>
<evidence type="ECO:0000256" key="4">
    <source>
        <dbReference type="ARBA" id="ARBA00022692"/>
    </source>
</evidence>
<dbReference type="Gene3D" id="1.50.40.10">
    <property type="entry name" value="Mitochondrial carrier domain"/>
    <property type="match status" value="1"/>
</dbReference>
<dbReference type="SUPFAM" id="SSF103506">
    <property type="entry name" value="Mitochondrial carrier"/>
    <property type="match status" value="1"/>
</dbReference>
<keyword evidence="8" id="KW-0496">Mitochondrion</keyword>
<keyword evidence="16" id="KW-1185">Reference proteome</keyword>
<proteinExistence type="inferred from homology"/>
<comment type="function">
    <text evidence="10">Probable mitochondrial adenylate carrier that catalyzes the transport of ATP, ADP and AMP.</text>
</comment>
<keyword evidence="6" id="KW-0999">Mitochondrion inner membrane</keyword>
<keyword evidence="9 11" id="KW-0472">Membrane</keyword>
<dbReference type="GO" id="GO:0015711">
    <property type="term" value="P:organic anion transport"/>
    <property type="evidence" value="ECO:0007669"/>
    <property type="project" value="UniProtKB-ARBA"/>
</dbReference>
<dbReference type="InterPro" id="IPR002067">
    <property type="entry name" value="MCP"/>
</dbReference>
<dbReference type="PANTHER" id="PTHR24089">
    <property type="entry name" value="SOLUTE CARRIER FAMILY 25"/>
    <property type="match status" value="1"/>
</dbReference>
<name>A0A9E7I321_9LILI</name>
<dbReference type="GO" id="GO:0015748">
    <property type="term" value="P:organophosphate ester transport"/>
    <property type="evidence" value="ECO:0007669"/>
    <property type="project" value="UniProtKB-ARBA"/>
</dbReference>
<evidence type="ECO:0000256" key="5">
    <source>
        <dbReference type="ARBA" id="ARBA00022737"/>
    </source>
</evidence>
<gene>
    <name evidence="15" type="ORF">MUK42_25722</name>
</gene>
<feature type="compositionally biased region" description="Polar residues" evidence="13">
    <location>
        <begin position="1"/>
        <end position="15"/>
    </location>
</feature>
<evidence type="ECO:0000256" key="6">
    <source>
        <dbReference type="ARBA" id="ARBA00022792"/>
    </source>
</evidence>
<evidence type="ECO:0000313" key="15">
    <source>
        <dbReference type="EMBL" id="URE44714.1"/>
    </source>
</evidence>
<feature type="repeat" description="Solcar" evidence="11">
    <location>
        <begin position="221"/>
        <end position="304"/>
    </location>
</feature>
<feature type="transmembrane region" description="Helical" evidence="14">
    <location>
        <begin position="473"/>
        <end position="495"/>
    </location>
</feature>
<accession>A0A9E7I321</accession>
<evidence type="ECO:0000256" key="9">
    <source>
        <dbReference type="ARBA" id="ARBA00023136"/>
    </source>
</evidence>
<feature type="transmembrane region" description="Helical" evidence="14">
    <location>
        <begin position="375"/>
        <end position="396"/>
    </location>
</feature>
<evidence type="ECO:0000256" key="12">
    <source>
        <dbReference type="RuleBase" id="RU000488"/>
    </source>
</evidence>
<dbReference type="Proteomes" id="UP001055439">
    <property type="component" value="Chromosome 9"/>
</dbReference>
<dbReference type="InterPro" id="IPR018108">
    <property type="entry name" value="MCP_transmembrane"/>
</dbReference>
<comment type="subcellular location">
    <subcellularLocation>
        <location evidence="1">Mitochondrion inner membrane</location>
        <topology evidence="1">Multi-pass membrane protein</topology>
    </subcellularLocation>
</comment>
<dbReference type="GO" id="GO:0005743">
    <property type="term" value="C:mitochondrial inner membrane"/>
    <property type="evidence" value="ECO:0007669"/>
    <property type="project" value="UniProtKB-SubCell"/>
</dbReference>
<dbReference type="FunFam" id="1.50.40.10:FF:000098">
    <property type="entry name" value="Mitochondrial substrate carrier family protein"/>
    <property type="match status" value="1"/>
</dbReference>
<reference evidence="15" key="1">
    <citation type="submission" date="2022-05" db="EMBL/GenBank/DDBJ databases">
        <title>The Musa troglodytarum L. genome provides insights into the mechanism of non-climacteric behaviour and enrichment of carotenoids.</title>
        <authorList>
            <person name="Wang J."/>
        </authorList>
    </citation>
    <scope>NUCLEOTIDE SEQUENCE</scope>
    <source>
        <tissue evidence="15">Leaf</tissue>
    </source>
</reference>
<evidence type="ECO:0000256" key="7">
    <source>
        <dbReference type="ARBA" id="ARBA00022989"/>
    </source>
</evidence>
<dbReference type="GO" id="GO:0055085">
    <property type="term" value="P:transmembrane transport"/>
    <property type="evidence" value="ECO:0007669"/>
    <property type="project" value="InterPro"/>
</dbReference>
<feature type="region of interest" description="Disordered" evidence="13">
    <location>
        <begin position="1"/>
        <end position="25"/>
    </location>
</feature>
<evidence type="ECO:0000256" key="8">
    <source>
        <dbReference type="ARBA" id="ARBA00023128"/>
    </source>
</evidence>
<dbReference type="InterPro" id="IPR023395">
    <property type="entry name" value="MCP_dom_sf"/>
</dbReference>
<dbReference type="PRINTS" id="PR00926">
    <property type="entry name" value="MITOCARRIER"/>
</dbReference>
<dbReference type="AlphaFoldDB" id="A0A9E7I321"/>
<evidence type="ECO:0000256" key="11">
    <source>
        <dbReference type="PROSITE-ProRule" id="PRU00282"/>
    </source>
</evidence>
<evidence type="ECO:0000256" key="1">
    <source>
        <dbReference type="ARBA" id="ARBA00004448"/>
    </source>
</evidence>
<protein>
    <submittedName>
        <fullName evidence="15">IQ calmodulin-binding motif domain containing protein</fullName>
    </submittedName>
</protein>
<feature type="repeat" description="Solcar" evidence="11">
    <location>
        <begin position="314"/>
        <end position="399"/>
    </location>
</feature>
<dbReference type="EMBL" id="CP097511">
    <property type="protein sequence ID" value="URE44714.1"/>
    <property type="molecule type" value="Genomic_DNA"/>
</dbReference>
<feature type="repeat" description="Solcar" evidence="11">
    <location>
        <begin position="417"/>
        <end position="501"/>
    </location>
</feature>
<comment type="similarity">
    <text evidence="2 12">Belongs to the mitochondrial carrier (TC 2.A.29) family.</text>
</comment>
<keyword evidence="3 12" id="KW-0813">Transport</keyword>
<sequence length="504" mass="55457">MISVSETRTAATESPLNYGAPSHPMPTNKASPTICPMHKFLPFLQLNSQHSSSNTLAGGINYQHSSIFSAFFHHLGTCSSRSSFFFFSFFLCSYHLQVIMHYHYQSPATFNKYFPELSMATNDAPFVVETPRDLLATPFSTSLWISKILHANLSSKSGSPAQSKCFDVENITCLARFPPTLRFNHILRPESIAATIEEEEHGGHKSHNSGLASEEGKGRWNDMHKFLMAGAVSTVVSRTCVAPLERIKLECIVQGSKRPWVKIVQRIWAVEGLRGFWKGNALNLLRMVPFKSINFICYDMYLDWLLNSPGKKEITNHDRLVGGGISGVLATVLCIPLDTIRTRLVAPGGDALGGVAGCVSHMVQNEGFLSLYKGLAAALISMGPASAVFYTVYDILKTSHLSKTKKKRTNVVERAELGPAWTLAYGAIAGACSETVTYPLEVIRRQLQLQQSTNLGLPSAFIDLVKRGGAESLFTGLVPSTLQVLPSAALSYFFYEMMKSTLKI</sequence>
<keyword evidence="7 14" id="KW-1133">Transmembrane helix</keyword>
<organism evidence="15 16">
    <name type="scientific">Musa troglodytarum</name>
    <name type="common">fe'i banana</name>
    <dbReference type="NCBI Taxonomy" id="320322"/>
    <lineage>
        <taxon>Eukaryota</taxon>
        <taxon>Viridiplantae</taxon>
        <taxon>Streptophyta</taxon>
        <taxon>Embryophyta</taxon>
        <taxon>Tracheophyta</taxon>
        <taxon>Spermatophyta</taxon>
        <taxon>Magnoliopsida</taxon>
        <taxon>Liliopsida</taxon>
        <taxon>Zingiberales</taxon>
        <taxon>Musaceae</taxon>
        <taxon>Musa</taxon>
    </lineage>
</organism>
<evidence type="ECO:0000256" key="14">
    <source>
        <dbReference type="SAM" id="Phobius"/>
    </source>
</evidence>
<evidence type="ECO:0000256" key="3">
    <source>
        <dbReference type="ARBA" id="ARBA00022448"/>
    </source>
</evidence>
<evidence type="ECO:0000256" key="13">
    <source>
        <dbReference type="SAM" id="MobiDB-lite"/>
    </source>
</evidence>
<evidence type="ECO:0000256" key="10">
    <source>
        <dbReference type="ARBA" id="ARBA00054707"/>
    </source>
</evidence>